<gene>
    <name evidence="7" type="ORF">RJ641_029242</name>
</gene>
<evidence type="ECO:0000259" key="6">
    <source>
        <dbReference type="SMART" id="SM00385"/>
    </source>
</evidence>
<dbReference type="Proteomes" id="UP001370490">
    <property type="component" value="Unassembled WGS sequence"/>
</dbReference>
<dbReference type="GO" id="GO:0051301">
    <property type="term" value="P:cell division"/>
    <property type="evidence" value="ECO:0007669"/>
    <property type="project" value="UniProtKB-KW"/>
</dbReference>
<dbReference type="FunFam" id="1.10.472.10:FF:000069">
    <property type="entry name" value="Cyclin-D5-1"/>
    <property type="match status" value="1"/>
</dbReference>
<dbReference type="CDD" id="cd20543">
    <property type="entry name" value="CYCLIN_AtCycD-like_rpt1"/>
    <property type="match status" value="1"/>
</dbReference>
<dbReference type="InterPro" id="IPR048258">
    <property type="entry name" value="Cyclins_cyclin-box"/>
</dbReference>
<dbReference type="SUPFAM" id="SSF47954">
    <property type="entry name" value="Cyclin-like"/>
    <property type="match status" value="1"/>
</dbReference>
<feature type="domain" description="Cyclin-like" evidence="6">
    <location>
        <begin position="81"/>
        <end position="169"/>
    </location>
</feature>
<dbReference type="InterPro" id="IPR039361">
    <property type="entry name" value="Cyclin"/>
</dbReference>
<keyword evidence="4" id="KW-0131">Cell cycle</keyword>
<comment type="caution">
    <text evidence="7">The sequence shown here is derived from an EMBL/GenBank/DDBJ whole genome shotgun (WGS) entry which is preliminary data.</text>
</comment>
<dbReference type="InterPro" id="IPR004367">
    <property type="entry name" value="Cyclin_C-dom"/>
</dbReference>
<dbReference type="EMBL" id="JBAMMX010000005">
    <property type="protein sequence ID" value="KAK6939711.1"/>
    <property type="molecule type" value="Genomic_DNA"/>
</dbReference>
<keyword evidence="2" id="KW-0132">Cell division</keyword>
<dbReference type="Gene3D" id="1.10.472.10">
    <property type="entry name" value="Cyclin-like"/>
    <property type="match status" value="2"/>
</dbReference>
<reference evidence="7 8" key="1">
    <citation type="submission" date="2023-12" db="EMBL/GenBank/DDBJ databases">
        <title>A high-quality genome assembly for Dillenia turbinata (Dilleniales).</title>
        <authorList>
            <person name="Chanderbali A."/>
        </authorList>
    </citation>
    <scope>NUCLEOTIDE SEQUENCE [LARGE SCALE GENOMIC DNA]</scope>
    <source>
        <strain evidence="7">LSX21</strain>
        <tissue evidence="7">Leaf</tissue>
    </source>
</reference>
<evidence type="ECO:0000313" key="7">
    <source>
        <dbReference type="EMBL" id="KAK6939711.1"/>
    </source>
</evidence>
<proteinExistence type="inferred from homology"/>
<evidence type="ECO:0000256" key="4">
    <source>
        <dbReference type="ARBA" id="ARBA00023306"/>
    </source>
</evidence>
<dbReference type="PANTHER" id="PTHR10177">
    <property type="entry name" value="CYCLINS"/>
    <property type="match status" value="1"/>
</dbReference>
<evidence type="ECO:0000313" key="8">
    <source>
        <dbReference type="Proteomes" id="UP001370490"/>
    </source>
</evidence>
<dbReference type="Pfam" id="PF00134">
    <property type="entry name" value="Cyclin_N"/>
    <property type="match status" value="1"/>
</dbReference>
<evidence type="ECO:0000256" key="5">
    <source>
        <dbReference type="RuleBase" id="RU000383"/>
    </source>
</evidence>
<dbReference type="PROSITE" id="PS00292">
    <property type="entry name" value="CYCLINS"/>
    <property type="match status" value="1"/>
</dbReference>
<name>A0AAN8W0Y9_9MAGN</name>
<dbReference type="AlphaFoldDB" id="A0AAN8W0Y9"/>
<accession>A0AAN8W0Y9</accession>
<evidence type="ECO:0000256" key="2">
    <source>
        <dbReference type="ARBA" id="ARBA00022618"/>
    </source>
</evidence>
<dbReference type="Pfam" id="PF02984">
    <property type="entry name" value="Cyclin_C"/>
    <property type="match status" value="1"/>
</dbReference>
<keyword evidence="8" id="KW-1185">Reference proteome</keyword>
<dbReference type="SMART" id="SM00385">
    <property type="entry name" value="CYCLIN"/>
    <property type="match status" value="1"/>
</dbReference>
<dbReference type="InterPro" id="IPR006671">
    <property type="entry name" value="Cyclin_N"/>
</dbReference>
<protein>
    <submittedName>
        <fullName evidence="7">Cyclin, C-terminal domain</fullName>
    </submittedName>
</protein>
<keyword evidence="3 5" id="KW-0195">Cyclin</keyword>
<comment type="similarity">
    <text evidence="1">Belongs to the cyclin family. Cyclin D subfamily.</text>
</comment>
<dbReference type="InterPro" id="IPR013763">
    <property type="entry name" value="Cyclin-like_dom"/>
</dbReference>
<evidence type="ECO:0000256" key="3">
    <source>
        <dbReference type="ARBA" id="ARBA00023127"/>
    </source>
</evidence>
<sequence>MEESQSSQVSLSTLLCPENDSCLDEEEDEDESFISFNSLDSQYEEYVAMLVEQETINNNNNNQCPYNHEIWFKCARFDAVTWILNTIAFFGFRYKTAYLSVTYLDRFLSKRAINREKIWAIQLLSMACVSLAAKMEERKVPMLSEYQAQAEEYKFENEVIQRMELLVLDTLEWRLCSITPFSFLHFFLHKLFNPNPSKSTTTISTLVQLILASIQETNLMGHRPSSIAAAAALAVLDQKLTPEELESKIKSVSICGLVDTLFLNGIMVLFIKISLATLPFDGMLGMLSKSLKSLEANEE</sequence>
<evidence type="ECO:0000256" key="1">
    <source>
        <dbReference type="ARBA" id="ARBA00009065"/>
    </source>
</evidence>
<dbReference type="InterPro" id="IPR036915">
    <property type="entry name" value="Cyclin-like_sf"/>
</dbReference>
<organism evidence="7 8">
    <name type="scientific">Dillenia turbinata</name>
    <dbReference type="NCBI Taxonomy" id="194707"/>
    <lineage>
        <taxon>Eukaryota</taxon>
        <taxon>Viridiplantae</taxon>
        <taxon>Streptophyta</taxon>
        <taxon>Embryophyta</taxon>
        <taxon>Tracheophyta</taxon>
        <taxon>Spermatophyta</taxon>
        <taxon>Magnoliopsida</taxon>
        <taxon>eudicotyledons</taxon>
        <taxon>Gunneridae</taxon>
        <taxon>Pentapetalae</taxon>
        <taxon>Dilleniales</taxon>
        <taxon>Dilleniaceae</taxon>
        <taxon>Dillenia</taxon>
    </lineage>
</organism>